<accession>A0A951MAR9</accession>
<proteinExistence type="predicted"/>
<organism evidence="2 3">
    <name type="scientific">Arthrospiribacter ruber</name>
    <dbReference type="NCBI Taxonomy" id="2487934"/>
    <lineage>
        <taxon>Bacteria</taxon>
        <taxon>Pseudomonadati</taxon>
        <taxon>Bacteroidota</taxon>
        <taxon>Cytophagia</taxon>
        <taxon>Cytophagales</taxon>
        <taxon>Cyclobacteriaceae</taxon>
        <taxon>Arthrospiribacter</taxon>
    </lineage>
</organism>
<feature type="transmembrane region" description="Helical" evidence="1">
    <location>
        <begin position="34"/>
        <end position="56"/>
    </location>
</feature>
<gene>
    <name evidence="2" type="ORF">EGN73_10165</name>
</gene>
<sequence>MEKFTKKDIYRVPDGYFESLPEKILERKSKQAKIVYFDIVKYLAAATVVIGLIYFFTPLQQSNDSWQSHLVNEEIELYIDADYWQAEDILAFMDDPDGLLDEIIATEWSSMDLYGEDYYEDDLWY</sequence>
<evidence type="ECO:0000256" key="1">
    <source>
        <dbReference type="SAM" id="Phobius"/>
    </source>
</evidence>
<dbReference type="RefSeq" id="WP_219289056.1">
    <property type="nucleotide sequence ID" value="NZ_RPHB01000004.1"/>
</dbReference>
<dbReference type="EMBL" id="RPHB01000004">
    <property type="protein sequence ID" value="MBW3468176.1"/>
    <property type="molecule type" value="Genomic_DNA"/>
</dbReference>
<dbReference type="AlphaFoldDB" id="A0A951MAR9"/>
<keyword evidence="1" id="KW-1133">Transmembrane helix</keyword>
<evidence type="ECO:0000313" key="2">
    <source>
        <dbReference type="EMBL" id="MBW3468176.1"/>
    </source>
</evidence>
<dbReference type="Proteomes" id="UP000727490">
    <property type="component" value="Unassembled WGS sequence"/>
</dbReference>
<reference evidence="2 3" key="1">
    <citation type="journal article" date="2020" name="Syst. Appl. Microbiol.">
        <title>Arthrospiribacter ruber gen. nov., sp. nov., a novel bacterium isolated from Arthrospira cultures.</title>
        <authorList>
            <person name="Waleron M."/>
            <person name="Misztak A."/>
            <person name="Waleron M.M."/>
            <person name="Furmaniak M."/>
            <person name="Mrozik A."/>
            <person name="Waleron K."/>
        </authorList>
    </citation>
    <scope>NUCLEOTIDE SEQUENCE [LARGE SCALE GENOMIC DNA]</scope>
    <source>
        <strain evidence="2 3">DPMB0001</strain>
    </source>
</reference>
<keyword evidence="1" id="KW-0472">Membrane</keyword>
<protein>
    <submittedName>
        <fullName evidence="2">Uncharacterized protein</fullName>
    </submittedName>
</protein>
<name>A0A951MAR9_9BACT</name>
<keyword evidence="3" id="KW-1185">Reference proteome</keyword>
<evidence type="ECO:0000313" key="3">
    <source>
        <dbReference type="Proteomes" id="UP000727490"/>
    </source>
</evidence>
<comment type="caution">
    <text evidence="2">The sequence shown here is derived from an EMBL/GenBank/DDBJ whole genome shotgun (WGS) entry which is preliminary data.</text>
</comment>
<keyword evidence="1" id="KW-0812">Transmembrane</keyword>